<comment type="similarity">
    <text evidence="2 6">Belongs to the dTDP-4-dehydrorhamnose reductase family.</text>
</comment>
<evidence type="ECO:0000256" key="1">
    <source>
        <dbReference type="ARBA" id="ARBA00004781"/>
    </source>
</evidence>
<feature type="domain" description="RmlD-like substrate binding" evidence="7">
    <location>
        <begin position="3"/>
        <end position="297"/>
    </location>
</feature>
<evidence type="ECO:0000256" key="2">
    <source>
        <dbReference type="ARBA" id="ARBA00010944"/>
    </source>
</evidence>
<gene>
    <name evidence="8" type="ORF">GK091_07670</name>
</gene>
<dbReference type="Proteomes" id="UP000477386">
    <property type="component" value="Unassembled WGS sequence"/>
</dbReference>
<dbReference type="InterPro" id="IPR005913">
    <property type="entry name" value="dTDP_dehydrorham_reduct"/>
</dbReference>
<dbReference type="Pfam" id="PF04321">
    <property type="entry name" value="RmlD_sub_bind"/>
    <property type="match status" value="1"/>
</dbReference>
<comment type="caution">
    <text evidence="8">The sequence shown here is derived from an EMBL/GenBank/DDBJ whole genome shotgun (WGS) entry which is preliminary data.</text>
</comment>
<evidence type="ECO:0000256" key="4">
    <source>
        <dbReference type="ARBA" id="ARBA00017099"/>
    </source>
</evidence>
<reference evidence="8 9" key="1">
    <citation type="submission" date="2020-02" db="EMBL/GenBank/DDBJ databases">
        <title>Draft genome sequence of two Spirosoma agri KCTC 52727 and Spirosoma terrae KCTC 52035.</title>
        <authorList>
            <person name="Rojas J."/>
            <person name="Ambika Manirajan B."/>
            <person name="Ratering S."/>
            <person name="Suarez C."/>
            <person name="Schnell S."/>
        </authorList>
    </citation>
    <scope>NUCLEOTIDE SEQUENCE [LARGE SCALE GENOMIC DNA]</scope>
    <source>
        <strain evidence="8 9">KCTC 52727</strain>
    </source>
</reference>
<dbReference type="Gene3D" id="3.40.50.720">
    <property type="entry name" value="NAD(P)-binding Rossmann-like Domain"/>
    <property type="match status" value="1"/>
</dbReference>
<organism evidence="8 9">
    <name type="scientific">Spirosoma agri</name>
    <dbReference type="NCBI Taxonomy" id="1987381"/>
    <lineage>
        <taxon>Bacteria</taxon>
        <taxon>Pseudomonadati</taxon>
        <taxon>Bacteroidota</taxon>
        <taxon>Cytophagia</taxon>
        <taxon>Cytophagales</taxon>
        <taxon>Cytophagaceae</taxon>
        <taxon>Spirosoma</taxon>
    </lineage>
</organism>
<evidence type="ECO:0000256" key="5">
    <source>
        <dbReference type="ARBA" id="ARBA00048200"/>
    </source>
</evidence>
<sequence length="303" mass="33480">MKRILITGANGFLGQKLVELLAHRPGIELVATARGNSRLSFSEGYTYHSMDITDRRAVLDLIASVRPHVVIHGAAMTDADKCEVQKNDCWKHNVHAVEYIIEACRGINAFLLHISTDFIFDGTGGPYIETAKANPISFYGWSKQAGEAALRHSGLRWAIARTMLVYGPASNLSRSNIILWVKKSLEEGKKISVVTDQWRSPTLVDDLAMGCYLIVDKEAEGVFHISGKEMLTPYDIAVKTATCFGLDTSLIDQATASTFTQRARRPPRTGFIVEKAHAVLGYNPHTFEEGMARLVSQTKDSIL</sequence>
<keyword evidence="9" id="KW-1185">Reference proteome</keyword>
<dbReference type="UniPathway" id="UPA00124"/>
<dbReference type="PANTHER" id="PTHR10491:SF4">
    <property type="entry name" value="METHIONINE ADENOSYLTRANSFERASE 2 SUBUNIT BETA"/>
    <property type="match status" value="1"/>
</dbReference>
<dbReference type="SUPFAM" id="SSF51735">
    <property type="entry name" value="NAD(P)-binding Rossmann-fold domains"/>
    <property type="match status" value="1"/>
</dbReference>
<keyword evidence="6" id="KW-0560">Oxidoreductase</keyword>
<evidence type="ECO:0000256" key="6">
    <source>
        <dbReference type="RuleBase" id="RU364082"/>
    </source>
</evidence>
<comment type="catalytic activity">
    <reaction evidence="5">
        <text>dTDP-beta-L-rhamnose + NADP(+) = dTDP-4-dehydro-beta-L-rhamnose + NADPH + H(+)</text>
        <dbReference type="Rhea" id="RHEA:21796"/>
        <dbReference type="ChEBI" id="CHEBI:15378"/>
        <dbReference type="ChEBI" id="CHEBI:57510"/>
        <dbReference type="ChEBI" id="CHEBI:57783"/>
        <dbReference type="ChEBI" id="CHEBI:58349"/>
        <dbReference type="ChEBI" id="CHEBI:62830"/>
        <dbReference type="EC" id="1.1.1.133"/>
    </reaction>
</comment>
<evidence type="ECO:0000313" key="9">
    <source>
        <dbReference type="Proteomes" id="UP000477386"/>
    </source>
</evidence>
<evidence type="ECO:0000313" key="8">
    <source>
        <dbReference type="EMBL" id="NEU66756.1"/>
    </source>
</evidence>
<comment type="pathway">
    <text evidence="1 6">Carbohydrate biosynthesis; dTDP-L-rhamnose biosynthesis.</text>
</comment>
<evidence type="ECO:0000256" key="3">
    <source>
        <dbReference type="ARBA" id="ARBA00012929"/>
    </source>
</evidence>
<dbReference type="GO" id="GO:0019305">
    <property type="term" value="P:dTDP-rhamnose biosynthetic process"/>
    <property type="evidence" value="ECO:0007669"/>
    <property type="project" value="UniProtKB-UniPathway"/>
</dbReference>
<dbReference type="PANTHER" id="PTHR10491">
    <property type="entry name" value="DTDP-4-DEHYDRORHAMNOSE REDUCTASE"/>
    <property type="match status" value="1"/>
</dbReference>
<dbReference type="GO" id="GO:0005829">
    <property type="term" value="C:cytosol"/>
    <property type="evidence" value="ECO:0007669"/>
    <property type="project" value="TreeGrafter"/>
</dbReference>
<protein>
    <recommendedName>
        <fullName evidence="4 6">dTDP-4-dehydrorhamnose reductase</fullName>
        <ecNumber evidence="3 6">1.1.1.133</ecNumber>
    </recommendedName>
</protein>
<dbReference type="InterPro" id="IPR036291">
    <property type="entry name" value="NAD(P)-bd_dom_sf"/>
</dbReference>
<name>A0A6M0IEP6_9BACT</name>
<dbReference type="CDD" id="cd05254">
    <property type="entry name" value="dTDP_HR_like_SDR_e"/>
    <property type="match status" value="1"/>
</dbReference>
<keyword evidence="6" id="KW-0521">NADP</keyword>
<dbReference type="EC" id="1.1.1.133" evidence="3 6"/>
<dbReference type="EMBL" id="JAAGNZ010000001">
    <property type="protein sequence ID" value="NEU66756.1"/>
    <property type="molecule type" value="Genomic_DNA"/>
</dbReference>
<dbReference type="InterPro" id="IPR029903">
    <property type="entry name" value="RmlD-like-bd"/>
</dbReference>
<accession>A0A6M0IEP6</accession>
<proteinExistence type="inferred from homology"/>
<comment type="function">
    <text evidence="6">Catalyzes the reduction of dTDP-6-deoxy-L-lyxo-4-hexulose to yield dTDP-L-rhamnose.</text>
</comment>
<evidence type="ECO:0000259" key="7">
    <source>
        <dbReference type="Pfam" id="PF04321"/>
    </source>
</evidence>
<dbReference type="GO" id="GO:0008831">
    <property type="term" value="F:dTDP-4-dehydrorhamnose reductase activity"/>
    <property type="evidence" value="ECO:0007669"/>
    <property type="project" value="UniProtKB-EC"/>
</dbReference>
<dbReference type="RefSeq" id="WP_164035997.1">
    <property type="nucleotide sequence ID" value="NZ_JAAGNZ010000001.1"/>
</dbReference>
<dbReference type="AlphaFoldDB" id="A0A6M0IEP6"/>